<evidence type="ECO:0000313" key="1">
    <source>
        <dbReference type="EMBL" id="RKU48035.1"/>
    </source>
</evidence>
<dbReference type="Proteomes" id="UP000275385">
    <property type="component" value="Unassembled WGS sequence"/>
</dbReference>
<comment type="caution">
    <text evidence="1">The sequence shown here is derived from an EMBL/GenBank/DDBJ whole genome shotgun (WGS) entry which is preliminary data.</text>
</comment>
<keyword evidence="2" id="KW-1185">Reference proteome</keyword>
<name>A0A420YJM2_9PEZI</name>
<proteinExistence type="predicted"/>
<reference evidence="1 2" key="1">
    <citation type="submission" date="2018-08" db="EMBL/GenBank/DDBJ databases">
        <title>Draft genome of the lignicolous fungus Coniochaeta pulveracea.</title>
        <authorList>
            <person name="Borstlap C.J."/>
            <person name="De Witt R.N."/>
            <person name="Botha A."/>
            <person name="Volschenk H."/>
        </authorList>
    </citation>
    <scope>NUCLEOTIDE SEQUENCE [LARGE SCALE GENOMIC DNA]</scope>
    <source>
        <strain evidence="1 2">CAB683</strain>
    </source>
</reference>
<dbReference type="STRING" id="177199.A0A420YJM2"/>
<protein>
    <recommendedName>
        <fullName evidence="3">RRM domain-containing protein</fullName>
    </recommendedName>
</protein>
<organism evidence="1 2">
    <name type="scientific">Coniochaeta pulveracea</name>
    <dbReference type="NCBI Taxonomy" id="177199"/>
    <lineage>
        <taxon>Eukaryota</taxon>
        <taxon>Fungi</taxon>
        <taxon>Dikarya</taxon>
        <taxon>Ascomycota</taxon>
        <taxon>Pezizomycotina</taxon>
        <taxon>Sordariomycetes</taxon>
        <taxon>Sordariomycetidae</taxon>
        <taxon>Coniochaetales</taxon>
        <taxon>Coniochaetaceae</taxon>
        <taxon>Coniochaeta</taxon>
    </lineage>
</organism>
<dbReference type="EMBL" id="QVQW01000006">
    <property type="protein sequence ID" value="RKU48035.1"/>
    <property type="molecule type" value="Genomic_DNA"/>
</dbReference>
<evidence type="ECO:0008006" key="3">
    <source>
        <dbReference type="Google" id="ProtNLM"/>
    </source>
</evidence>
<dbReference type="GO" id="GO:0003676">
    <property type="term" value="F:nucleic acid binding"/>
    <property type="evidence" value="ECO:0007669"/>
    <property type="project" value="InterPro"/>
</dbReference>
<gene>
    <name evidence="1" type="ORF">DL546_007658</name>
</gene>
<sequence length="414" mass="46256">MASNNPDTVTIDRHYFDTLLRRANLIAENAQVGNAQVSVPLPDLVNLRITCKKYDNLRRNLVRGGVEDATIDLLCKDDADIEASGAEPSDQTPTSTKYVGVPSTTHRATITAEHSQPQANGNSNSFNHNPGIYGTGSGGVCHGQPAWADYEPEDGEYLDEATIAGGPVGANYYEPKQAQVSEYVQKCTRTVLIQNLPQGTTHADVTDAVRGGLLLDIFLRTHDRACSVSFLHAADARYFYDYARKHDLYINNKRVTVKWDERQFTLAGHAIGKLNGGATRNFILKGIDPHRHTEETIREDLDHIHNLAVLKVHFRDGNCYIKTNSVNYAQFARTCMMSRGKYRSVKMQWDVDECAQPYELQPIPQVRSVREPLAKKVSNNVNRFQLLHLDDEEEEQDELPAPMETKYAAGITAL</sequence>
<dbReference type="AlphaFoldDB" id="A0A420YJM2"/>
<dbReference type="InterPro" id="IPR035979">
    <property type="entry name" value="RBD_domain_sf"/>
</dbReference>
<dbReference type="SUPFAM" id="SSF54928">
    <property type="entry name" value="RNA-binding domain, RBD"/>
    <property type="match status" value="1"/>
</dbReference>
<dbReference type="OrthoDB" id="2935572at2759"/>
<accession>A0A420YJM2</accession>
<dbReference type="CDD" id="cd12261">
    <property type="entry name" value="RRM1_3_MRN1"/>
    <property type="match status" value="1"/>
</dbReference>
<evidence type="ECO:0000313" key="2">
    <source>
        <dbReference type="Proteomes" id="UP000275385"/>
    </source>
</evidence>